<evidence type="ECO:0000256" key="7">
    <source>
        <dbReference type="ARBA" id="ARBA00022490"/>
    </source>
</evidence>
<feature type="compositionally biased region" description="Polar residues" evidence="11">
    <location>
        <begin position="1"/>
        <end position="19"/>
    </location>
</feature>
<proteinExistence type="inferred from homology"/>
<protein>
    <recommendedName>
        <fullName evidence="5">Proline iminopeptidase</fullName>
        <ecNumber evidence="4">3.4.11.5</ecNumber>
    </recommendedName>
    <alternativeName>
        <fullName evidence="10">Prolyl aminopeptidase</fullName>
    </alternativeName>
</protein>
<dbReference type="PANTHER" id="PTHR43722:SF1">
    <property type="entry name" value="PROLINE IMINOPEPTIDASE"/>
    <property type="match status" value="1"/>
</dbReference>
<dbReference type="KEGG" id="pect:BN1012_Phect2546"/>
<dbReference type="InterPro" id="IPR000073">
    <property type="entry name" value="AB_hydrolase_1"/>
</dbReference>
<feature type="transmembrane region" description="Helical" evidence="12">
    <location>
        <begin position="496"/>
        <end position="519"/>
    </location>
</feature>
<keyword evidence="8" id="KW-0645">Protease</keyword>
<keyword evidence="12" id="KW-1133">Transmembrane helix</keyword>
<dbReference type="Pfam" id="PF00561">
    <property type="entry name" value="Abhydrolase_1"/>
    <property type="match status" value="1"/>
</dbReference>
<reference evidence="15 16" key="1">
    <citation type="journal article" date="2014" name="Front. Genet.">
        <title>Genome and metabolic network of "Candidatus Phaeomarinobacter ectocarpi" Ec32, a new candidate genus of Alphaproteobacteria frequently associated with brown algae.</title>
        <authorList>
            <person name="Dittami S.M."/>
            <person name="Barbeyron T."/>
            <person name="Boyen C."/>
            <person name="Cambefort J."/>
            <person name="Collet G."/>
            <person name="Delage L."/>
            <person name="Gobet A."/>
            <person name="Groisillier A."/>
            <person name="Leblanc C."/>
            <person name="Michel G."/>
            <person name="Scornet D."/>
            <person name="Siegel A."/>
            <person name="Tapia J.E."/>
            <person name="Tonon T."/>
        </authorList>
    </citation>
    <scope>NUCLEOTIDE SEQUENCE [LARGE SCALE GENOMIC DNA]</scope>
    <source>
        <strain evidence="15 16">Ec32</strain>
    </source>
</reference>
<dbReference type="Pfam" id="PF08386">
    <property type="entry name" value="Abhydrolase_4"/>
    <property type="match status" value="1"/>
</dbReference>
<evidence type="ECO:0000256" key="4">
    <source>
        <dbReference type="ARBA" id="ARBA00012568"/>
    </source>
</evidence>
<feature type="transmembrane region" description="Helical" evidence="12">
    <location>
        <begin position="531"/>
        <end position="558"/>
    </location>
</feature>
<dbReference type="InterPro" id="IPR005944">
    <property type="entry name" value="Pro_iminopeptidase"/>
</dbReference>
<dbReference type="GO" id="GO:0006508">
    <property type="term" value="P:proteolysis"/>
    <property type="evidence" value="ECO:0007669"/>
    <property type="project" value="UniProtKB-KW"/>
</dbReference>
<sequence length="639" mass="68062">MSAPGNQASAQQGPLSQTPCDELIGYDHPRITCGYLAVKETPQGRDLDLAVAVVAAVDGSQGKEPVIFLHGGPGGAIVNAARQFASHPMNKTRDVILFDQRGSGLSRPIDCPEASSAYLEMLAADLDARTSIARQANIESTCRDRMINEGADLDGYGTRETVGDMEVLRKALGVESWNVMGVSYGTTVGLDYVRMHPQHTRALVLDSVYPPSFASGGDAATRSFARALEQLYADCRRDDECRNAYPGLETSYLATVIALERKPLAVPVSDRSLVPSGVFYMNAQDFTSIIHQMLYGKATISLVPKVIDLAARGEAEALAGLVEILGPLAMRIDLTARLSVECRERWLTPGRNLTDMDRLERFLRRSLTIFDTEDVLCEDWAPQFSDPDFNAPVSSPVPAIFYSGANDPITPPENTLATFRRFPAGQYVHVPHTGHGVDRSHLCVREITAAFLDDPRALVRDGCVGDITPIPFVTQVALSRGALPFAAGVLQMQSPFLLVSLAIGGLLIVVGMIWMLTAVSRSQHGRRPSVIALASAGSSGLSGVLLLTFAAVLTLTIADAGAGLTPAILALGLPVESAWLLLLPLAALAAFAVGVVMLVLALARGGANTKANAPLLVLAIGCGLVLAVLWWQGFFGPVG</sequence>
<evidence type="ECO:0000256" key="5">
    <source>
        <dbReference type="ARBA" id="ARBA00021843"/>
    </source>
</evidence>
<dbReference type="HOGENOM" id="CLU_025429_0_0_5"/>
<feature type="domain" description="Peptidase S33 tripeptidyl aminopeptidase-like C-terminal" evidence="14">
    <location>
        <begin position="374"/>
        <end position="456"/>
    </location>
</feature>
<evidence type="ECO:0000259" key="13">
    <source>
        <dbReference type="Pfam" id="PF00561"/>
    </source>
</evidence>
<keyword evidence="16" id="KW-1185">Reference proteome</keyword>
<feature type="transmembrane region" description="Helical" evidence="12">
    <location>
        <begin position="578"/>
        <end position="603"/>
    </location>
</feature>
<feature type="transmembrane region" description="Helical" evidence="12">
    <location>
        <begin position="615"/>
        <end position="633"/>
    </location>
</feature>
<dbReference type="EC" id="3.4.11.5" evidence="4"/>
<comment type="catalytic activity">
    <reaction evidence="1">
        <text>Release of N-terminal proline from a peptide.</text>
        <dbReference type="EC" id="3.4.11.5"/>
    </reaction>
</comment>
<evidence type="ECO:0000313" key="15">
    <source>
        <dbReference type="EMBL" id="CDO60759.1"/>
    </source>
</evidence>
<keyword evidence="7" id="KW-0963">Cytoplasm</keyword>
<dbReference type="Proteomes" id="UP000032160">
    <property type="component" value="Chromosome I"/>
</dbReference>
<evidence type="ECO:0000256" key="9">
    <source>
        <dbReference type="ARBA" id="ARBA00022801"/>
    </source>
</evidence>
<dbReference type="SUPFAM" id="SSF53474">
    <property type="entry name" value="alpha/beta-Hydrolases"/>
    <property type="match status" value="1"/>
</dbReference>
<dbReference type="EMBL" id="HG966617">
    <property type="protein sequence ID" value="CDO60759.1"/>
    <property type="molecule type" value="Genomic_DNA"/>
</dbReference>
<organism evidence="15 16">
    <name type="scientific">Candidatus Phaeomarinibacter ectocarpi</name>
    <dbReference type="NCBI Taxonomy" id="1458461"/>
    <lineage>
        <taxon>Bacteria</taxon>
        <taxon>Pseudomonadati</taxon>
        <taxon>Pseudomonadota</taxon>
        <taxon>Alphaproteobacteria</taxon>
        <taxon>Hyphomicrobiales</taxon>
        <taxon>Parvibaculaceae</taxon>
        <taxon>Candidatus Phaeomarinibacter</taxon>
    </lineage>
</organism>
<accession>X5MGT3</accession>
<keyword evidence="12" id="KW-0472">Membrane</keyword>
<dbReference type="GO" id="GO:0005737">
    <property type="term" value="C:cytoplasm"/>
    <property type="evidence" value="ECO:0007669"/>
    <property type="project" value="UniProtKB-SubCell"/>
</dbReference>
<gene>
    <name evidence="15" type="ORF">BN1012_Phect2546</name>
</gene>
<comment type="similarity">
    <text evidence="3">Belongs to the peptidase S33 family.</text>
</comment>
<dbReference type="Gene3D" id="3.40.50.1820">
    <property type="entry name" value="alpha/beta hydrolase"/>
    <property type="match status" value="1"/>
</dbReference>
<dbReference type="AlphaFoldDB" id="X5MGT3"/>
<evidence type="ECO:0000259" key="14">
    <source>
        <dbReference type="Pfam" id="PF08386"/>
    </source>
</evidence>
<dbReference type="GO" id="GO:0004177">
    <property type="term" value="F:aminopeptidase activity"/>
    <property type="evidence" value="ECO:0007669"/>
    <property type="project" value="UniProtKB-KW"/>
</dbReference>
<dbReference type="PANTHER" id="PTHR43722">
    <property type="entry name" value="PROLINE IMINOPEPTIDASE"/>
    <property type="match status" value="1"/>
</dbReference>
<dbReference type="STRING" id="1458461.BN1012_Phect2546"/>
<evidence type="ECO:0000256" key="10">
    <source>
        <dbReference type="ARBA" id="ARBA00029605"/>
    </source>
</evidence>
<dbReference type="PRINTS" id="PR00793">
    <property type="entry name" value="PROAMNOPTASE"/>
</dbReference>
<dbReference type="InterPro" id="IPR029058">
    <property type="entry name" value="AB_hydrolase_fold"/>
</dbReference>
<feature type="region of interest" description="Disordered" evidence="11">
    <location>
        <begin position="1"/>
        <end position="21"/>
    </location>
</feature>
<dbReference type="InterPro" id="IPR002410">
    <property type="entry name" value="Peptidase_S33"/>
</dbReference>
<name>X5MGT3_9HYPH</name>
<dbReference type="InterPro" id="IPR013595">
    <property type="entry name" value="Pept_S33_TAP-like_C"/>
</dbReference>
<evidence type="ECO:0000256" key="2">
    <source>
        <dbReference type="ARBA" id="ARBA00004496"/>
    </source>
</evidence>
<evidence type="ECO:0000256" key="1">
    <source>
        <dbReference type="ARBA" id="ARBA00001585"/>
    </source>
</evidence>
<evidence type="ECO:0000256" key="12">
    <source>
        <dbReference type="SAM" id="Phobius"/>
    </source>
</evidence>
<evidence type="ECO:0000256" key="6">
    <source>
        <dbReference type="ARBA" id="ARBA00022438"/>
    </source>
</evidence>
<evidence type="ECO:0000256" key="11">
    <source>
        <dbReference type="SAM" id="MobiDB-lite"/>
    </source>
</evidence>
<keyword evidence="9 15" id="KW-0378">Hydrolase</keyword>
<evidence type="ECO:0000256" key="3">
    <source>
        <dbReference type="ARBA" id="ARBA00010088"/>
    </source>
</evidence>
<keyword evidence="12" id="KW-0812">Transmembrane</keyword>
<feature type="domain" description="AB hydrolase-1" evidence="13">
    <location>
        <begin position="65"/>
        <end position="242"/>
    </location>
</feature>
<evidence type="ECO:0000313" key="16">
    <source>
        <dbReference type="Proteomes" id="UP000032160"/>
    </source>
</evidence>
<evidence type="ECO:0000256" key="8">
    <source>
        <dbReference type="ARBA" id="ARBA00022670"/>
    </source>
</evidence>
<keyword evidence="6 15" id="KW-0031">Aminopeptidase</keyword>
<dbReference type="PATRIC" id="fig|1458461.3.peg.2551"/>
<comment type="subcellular location">
    <subcellularLocation>
        <location evidence="2">Cytoplasm</location>
    </subcellularLocation>
</comment>